<dbReference type="PANTHER" id="PTHR11732">
    <property type="entry name" value="ALDO/KETO REDUCTASE"/>
    <property type="match status" value="1"/>
</dbReference>
<dbReference type="EMBL" id="CALLCH030000016">
    <property type="protein sequence ID" value="CAI4217705.1"/>
    <property type="molecule type" value="Genomic_DNA"/>
</dbReference>
<evidence type="ECO:0000256" key="1">
    <source>
        <dbReference type="ARBA" id="ARBA00023002"/>
    </source>
</evidence>
<reference evidence="3" key="1">
    <citation type="submission" date="2022-11" db="EMBL/GenBank/DDBJ databases">
        <authorList>
            <person name="Scott C."/>
            <person name="Bruce N."/>
        </authorList>
    </citation>
    <scope>NUCLEOTIDE SEQUENCE</scope>
</reference>
<proteinExistence type="predicted"/>
<dbReference type="InterPro" id="IPR023210">
    <property type="entry name" value="NADP_OxRdtase_dom"/>
</dbReference>
<evidence type="ECO:0000259" key="2">
    <source>
        <dbReference type="Pfam" id="PF00248"/>
    </source>
</evidence>
<name>A0A9P1MCB5_9PEZI</name>
<dbReference type="InterPro" id="IPR020471">
    <property type="entry name" value="AKR"/>
</dbReference>
<gene>
    <name evidence="3" type="ORF">PPNO1_LOCUS7308</name>
</gene>
<keyword evidence="1" id="KW-0560">Oxidoreductase</keyword>
<evidence type="ECO:0000313" key="4">
    <source>
        <dbReference type="Proteomes" id="UP000838763"/>
    </source>
</evidence>
<dbReference type="AlphaFoldDB" id="A0A9P1MCB5"/>
<comment type="caution">
    <text evidence="3">The sequence shown here is derived from an EMBL/GenBank/DDBJ whole genome shotgun (WGS) entry which is preliminary data.</text>
</comment>
<dbReference type="Pfam" id="PF00248">
    <property type="entry name" value="Aldo_ket_red"/>
    <property type="match status" value="1"/>
</dbReference>
<feature type="domain" description="NADP-dependent oxidoreductase" evidence="2">
    <location>
        <begin position="32"/>
        <end position="220"/>
    </location>
</feature>
<dbReference type="Gene3D" id="3.20.20.100">
    <property type="entry name" value="NADP-dependent oxidoreductase domain"/>
    <property type="match status" value="1"/>
</dbReference>
<dbReference type="InterPro" id="IPR036812">
    <property type="entry name" value="NAD(P)_OxRdtase_dom_sf"/>
</dbReference>
<organism evidence="3 4">
    <name type="scientific">Parascedosporium putredinis</name>
    <dbReference type="NCBI Taxonomy" id="1442378"/>
    <lineage>
        <taxon>Eukaryota</taxon>
        <taxon>Fungi</taxon>
        <taxon>Dikarya</taxon>
        <taxon>Ascomycota</taxon>
        <taxon>Pezizomycotina</taxon>
        <taxon>Sordariomycetes</taxon>
        <taxon>Hypocreomycetidae</taxon>
        <taxon>Microascales</taxon>
        <taxon>Microascaceae</taxon>
        <taxon>Parascedosporium</taxon>
    </lineage>
</organism>
<accession>A0A9P1MCB5</accession>
<keyword evidence="4" id="KW-1185">Reference proteome</keyword>
<sequence length="309" mass="32748">MPGAASPLARPLTLQGGPTTTIIPRLIYGTAWKKAQTQGLVQAALTAGFRGIDTAAQPRHYKEALVAEGLRAALRSGAIPSRADVYVQTKYTPLEEQVRQSVESSLANFAVGAAGGGGGGGDDEAYLDCLVLHSPLPTIPETLRVWQAMATYVPHKVRHLGISNVSLPVLRALCQAAAATQSPHPPFPKPAVVQNRVRAGYYQPDLYAFCRDEGIVFQSFWTLSANPNLLASAAVAAVAEGAGVSSPVALYSVLLGFERFTVLDGTTSQEHMKEDLEGIEKVGVWAAGEGKAVFESSVVQIKEMMGYTS</sequence>
<protein>
    <recommendedName>
        <fullName evidence="2">NADP-dependent oxidoreductase domain-containing protein</fullName>
    </recommendedName>
</protein>
<dbReference type="Proteomes" id="UP000838763">
    <property type="component" value="Unassembled WGS sequence"/>
</dbReference>
<dbReference type="OrthoDB" id="5357513at2759"/>
<dbReference type="GO" id="GO:0016491">
    <property type="term" value="F:oxidoreductase activity"/>
    <property type="evidence" value="ECO:0007669"/>
    <property type="project" value="UniProtKB-KW"/>
</dbReference>
<dbReference type="SUPFAM" id="SSF51430">
    <property type="entry name" value="NAD(P)-linked oxidoreductase"/>
    <property type="match status" value="1"/>
</dbReference>
<evidence type="ECO:0000313" key="3">
    <source>
        <dbReference type="EMBL" id="CAI4217705.1"/>
    </source>
</evidence>